<name>A0A915ID34_ROMCU</name>
<sequence length="118" mass="13118">MFTDVCRSVQTAPNFATTLQVDSSRSTLITWYHVDGRSKRIKGAGRTKTCTKLISRMDSIEPAYHKLDITLTLTKDLIDTDAVLRLKFESASSTCCRTAASQLDGDLKPSMDSKAPWE</sequence>
<reference evidence="2" key="1">
    <citation type="submission" date="2022-11" db="UniProtKB">
        <authorList>
            <consortium name="WormBaseParasite"/>
        </authorList>
    </citation>
    <scope>IDENTIFICATION</scope>
</reference>
<proteinExistence type="predicted"/>
<keyword evidence="1" id="KW-1185">Reference proteome</keyword>
<organism evidence="1 2">
    <name type="scientific">Romanomermis culicivorax</name>
    <name type="common">Nematode worm</name>
    <dbReference type="NCBI Taxonomy" id="13658"/>
    <lineage>
        <taxon>Eukaryota</taxon>
        <taxon>Metazoa</taxon>
        <taxon>Ecdysozoa</taxon>
        <taxon>Nematoda</taxon>
        <taxon>Enoplea</taxon>
        <taxon>Dorylaimia</taxon>
        <taxon>Mermithida</taxon>
        <taxon>Mermithoidea</taxon>
        <taxon>Mermithidae</taxon>
        <taxon>Romanomermis</taxon>
    </lineage>
</organism>
<protein>
    <submittedName>
        <fullName evidence="2">Uncharacterized protein</fullName>
    </submittedName>
</protein>
<dbReference type="WBParaSite" id="nRc.2.0.1.t12095-RA">
    <property type="protein sequence ID" value="nRc.2.0.1.t12095-RA"/>
    <property type="gene ID" value="nRc.2.0.1.g12095"/>
</dbReference>
<dbReference type="AlphaFoldDB" id="A0A915ID34"/>
<accession>A0A915ID34</accession>
<evidence type="ECO:0000313" key="1">
    <source>
        <dbReference type="Proteomes" id="UP000887565"/>
    </source>
</evidence>
<dbReference type="Proteomes" id="UP000887565">
    <property type="component" value="Unplaced"/>
</dbReference>
<evidence type="ECO:0000313" key="2">
    <source>
        <dbReference type="WBParaSite" id="nRc.2.0.1.t12095-RA"/>
    </source>
</evidence>